<accession>A0ABY8U4Q7</accession>
<evidence type="ECO:0000313" key="3">
    <source>
        <dbReference type="Proteomes" id="UP001244341"/>
    </source>
</evidence>
<feature type="region of interest" description="Disordered" evidence="1">
    <location>
        <begin position="184"/>
        <end position="205"/>
    </location>
</feature>
<proteinExistence type="predicted"/>
<evidence type="ECO:0000256" key="1">
    <source>
        <dbReference type="SAM" id="MobiDB-lite"/>
    </source>
</evidence>
<gene>
    <name evidence="2" type="ORF">OEZ85_012809</name>
</gene>
<organism evidence="2 3">
    <name type="scientific">Tetradesmus obliquus</name>
    <name type="common">Green alga</name>
    <name type="synonym">Acutodesmus obliquus</name>
    <dbReference type="NCBI Taxonomy" id="3088"/>
    <lineage>
        <taxon>Eukaryota</taxon>
        <taxon>Viridiplantae</taxon>
        <taxon>Chlorophyta</taxon>
        <taxon>core chlorophytes</taxon>
        <taxon>Chlorophyceae</taxon>
        <taxon>CS clade</taxon>
        <taxon>Sphaeropleales</taxon>
        <taxon>Scenedesmaceae</taxon>
        <taxon>Tetradesmus</taxon>
    </lineage>
</organism>
<dbReference type="InterPro" id="IPR016024">
    <property type="entry name" value="ARM-type_fold"/>
</dbReference>
<name>A0ABY8U4Q7_TETOB</name>
<dbReference type="InterPro" id="IPR050870">
    <property type="entry name" value="FAST_kinase"/>
</dbReference>
<protein>
    <recommendedName>
        <fullName evidence="4">FAST kinase leucine-rich domain-containing protein</fullName>
    </recommendedName>
</protein>
<dbReference type="SUPFAM" id="SSF48371">
    <property type="entry name" value="ARM repeat"/>
    <property type="match status" value="1"/>
</dbReference>
<evidence type="ECO:0000313" key="2">
    <source>
        <dbReference type="EMBL" id="WIA16084.1"/>
    </source>
</evidence>
<reference evidence="2 3" key="1">
    <citation type="submission" date="2023-05" db="EMBL/GenBank/DDBJ databases">
        <title>A 100% complete, gapless, phased diploid assembly of the Scenedesmus obliquus UTEX 3031 genome.</title>
        <authorList>
            <person name="Biondi T.C."/>
            <person name="Hanschen E.R."/>
            <person name="Kwon T."/>
            <person name="Eng W."/>
            <person name="Kruse C.P.S."/>
            <person name="Koehler S.I."/>
            <person name="Kunde Y."/>
            <person name="Gleasner C.D."/>
            <person name="You Mak K.T."/>
            <person name="Polle J."/>
            <person name="Hovde B.T."/>
            <person name="Starkenburg S.R."/>
        </authorList>
    </citation>
    <scope>NUCLEOTIDE SEQUENCE [LARGE SCALE GENOMIC DNA]</scope>
    <source>
        <strain evidence="2 3">DOE0152z</strain>
    </source>
</reference>
<keyword evidence="3" id="KW-1185">Reference proteome</keyword>
<sequence length="205" mass="22770">MFGSVKQQSLGQLQHLLENHVHHMDGSVLVAMLLRLAKLRPPPPRQAKEQLLPEIWHHLYPHLQTLQLHELSLALWAAAKLDYNQPALYRICLQLFLRQLDSAPARHVSNVMYALAAAPLHNAAQHDLRVLPQLLPAFVKLAEAGEVNPQDVSNCLWALAKLNLQPYSTDKRKILAAMQSQLHSAAPHSSSSSSSSSKFATRSGS</sequence>
<dbReference type="Proteomes" id="UP001244341">
    <property type="component" value="Chromosome 7b"/>
</dbReference>
<dbReference type="PANTHER" id="PTHR21228:SF40">
    <property type="entry name" value="LD45607P"/>
    <property type="match status" value="1"/>
</dbReference>
<dbReference type="PANTHER" id="PTHR21228">
    <property type="entry name" value="FAST LEU-RICH DOMAIN-CONTAINING"/>
    <property type="match status" value="1"/>
</dbReference>
<evidence type="ECO:0008006" key="4">
    <source>
        <dbReference type="Google" id="ProtNLM"/>
    </source>
</evidence>
<dbReference type="EMBL" id="CP126214">
    <property type="protein sequence ID" value="WIA16084.1"/>
    <property type="molecule type" value="Genomic_DNA"/>
</dbReference>